<dbReference type="EMBL" id="BK015769">
    <property type="protein sequence ID" value="DAE24121.1"/>
    <property type="molecule type" value="Genomic_DNA"/>
</dbReference>
<proteinExistence type="predicted"/>
<evidence type="ECO:0000313" key="1">
    <source>
        <dbReference type="EMBL" id="DAE24121.1"/>
    </source>
</evidence>
<accession>A0A8S5QZ77</accession>
<dbReference type="Pfam" id="PF06995">
    <property type="entry name" value="Phage_P2_GpU"/>
    <property type="match status" value="1"/>
</dbReference>
<reference evidence="1" key="1">
    <citation type="journal article" date="2021" name="Proc. Natl. Acad. Sci. U.S.A.">
        <title>A Catalog of Tens of Thousands of Viruses from Human Metagenomes Reveals Hidden Associations with Chronic Diseases.</title>
        <authorList>
            <person name="Tisza M.J."/>
            <person name="Buck C.B."/>
        </authorList>
    </citation>
    <scope>NUCLEOTIDE SEQUENCE</scope>
    <source>
        <strain evidence="1">CtLtm40</strain>
    </source>
</reference>
<organism evidence="1">
    <name type="scientific">Myoviridae sp. ctLtm40</name>
    <dbReference type="NCBI Taxonomy" id="2826641"/>
    <lineage>
        <taxon>Viruses</taxon>
        <taxon>Duplodnaviria</taxon>
        <taxon>Heunggongvirae</taxon>
        <taxon>Uroviricota</taxon>
        <taxon>Caudoviricetes</taxon>
    </lineage>
</organism>
<protein>
    <recommendedName>
        <fullName evidence="2">Phage P2 GpU</fullName>
    </recommendedName>
</protein>
<name>A0A8S5QZ77_9CAUD</name>
<evidence type="ECO:0008006" key="2">
    <source>
        <dbReference type="Google" id="ProtNLM"/>
    </source>
</evidence>
<sequence length="122" mass="13678">MTFTVNDRRILTPSGLKGQGGSDWATHNRTGARARSQWIAPKLRKYQFDLLLRAQDGVNPRSVLRHFQRMAETNAADWFIVGGSPVSPYPFKITDISDEWGAVLHGGAMVECKVSLTIEEYL</sequence>
<dbReference type="InterPro" id="IPR009734">
    <property type="entry name" value="Myoviridae_GpU"/>
</dbReference>